<comment type="caution">
    <text evidence="1">The sequence shown here is derived from an EMBL/GenBank/DDBJ whole genome shotgun (WGS) entry which is preliminary data.</text>
</comment>
<keyword evidence="2" id="KW-1185">Reference proteome</keyword>
<sequence>MKLKKHLFSVVAFVSFLPVVSCQYIGDIKDKRIYIKSFNFENTLINDKFSLNSFNKIDNDTESLLFSPLISYNYYDKMIYDNVNNEVKQSTKKYLKLNLIDGLILEFSDSTTQVYNNNSYNDLNQIIKNEPIIKLSSSDVFSINNKDFFNNLNKAKKIKFLIKNINYVNKDGEPTKYKLKANDFIVNLNNSTQLLNLLEDYGIQFSIENDMLIINSSNGLAGNFIFEQMIQNMIFNPISTEFLEENNISINMYKPSLEQMLFLSNYVLNKNSIDKQVFIKNQHSADVEFNNSDSTLNKIILNFNSTPLDDETFRLQTFKSFRQTLVSEADLSIFNTSQIENIKNNSSIYGLQPKFNNISNTNINKLILNYDFKQGYEFDFNDTFSKIIYGDNIAALDYSKVKEFFFSDTNSILFRNFIFNSINVNEFIKLTTGNDYWLSVINPFIDISDQHSSYKQLTDSYNWVNQQYIFNNNLTEIKTINPIDYKYYQTSNLLIDYEELLKSPHYEYIKKELNELISKFSLETNEKISFTIPFLHLGSFRYKQIYSNLEKIINGLNEHISVKFKEVDLSYFNKHNTFITYSNIEYINNSYIEAIKKFDKNALKSFVKNSEFAEKFELLSILKKLTNQNQADFDTLLSNFVENLTSLQKAKLISELGFVFNSFVNTTNSININNFSYEIVQNDYIKPINDLGYEHFPSIRIK</sequence>
<dbReference type="EMBL" id="AFVJ01000034">
    <property type="protein sequence ID" value="EGS28948.1"/>
    <property type="molecule type" value="Genomic_DNA"/>
</dbReference>
<organism evidence="1 2">
    <name type="scientific">Mycoplasmopsis anatis 1340</name>
    <dbReference type="NCBI Taxonomy" id="1034808"/>
    <lineage>
        <taxon>Bacteria</taxon>
        <taxon>Bacillati</taxon>
        <taxon>Mycoplasmatota</taxon>
        <taxon>Mycoplasmoidales</taxon>
        <taxon>Metamycoplasmataceae</taxon>
        <taxon>Mycoplasmopsis</taxon>
    </lineage>
</organism>
<name>F9QE63_9BACT</name>
<dbReference type="Proteomes" id="UP000005055">
    <property type="component" value="Unassembled WGS sequence"/>
</dbReference>
<dbReference type="RefSeq" id="WP_006886783.1">
    <property type="nucleotide sequence ID" value="NZ_AFVJ01000034.1"/>
</dbReference>
<dbReference type="AlphaFoldDB" id="F9QE63"/>
<evidence type="ECO:0000313" key="1">
    <source>
        <dbReference type="EMBL" id="EGS28948.1"/>
    </source>
</evidence>
<accession>F9QE63</accession>
<keyword evidence="1" id="KW-0449">Lipoprotein</keyword>
<reference evidence="1 2" key="1">
    <citation type="journal article" date="2011" name="J. Bacteriol.">
        <title>Genome Sequence of Duck Pathogen Mycoplasma anatis Strain 1340.</title>
        <authorList>
            <person name="Guo Z."/>
            <person name="Chen P."/>
            <person name="Ren P."/>
            <person name="Kuang S."/>
            <person name="Zhou Z."/>
            <person name="Li Z."/>
            <person name="Liu M."/>
            <person name="Shi D."/>
            <person name="Xiao Y."/>
            <person name="Wang X."/>
            <person name="Zhou R."/>
            <person name="Jin H."/>
            <person name="Bi D."/>
        </authorList>
    </citation>
    <scope>NUCLEOTIDE SEQUENCE [LARGE SCALE GENOMIC DNA]</scope>
    <source>
        <strain evidence="1 2">1340</strain>
    </source>
</reference>
<dbReference type="NCBIfam" id="NF045850">
    <property type="entry name" value="ABC_Mplas_LP"/>
    <property type="match status" value="1"/>
</dbReference>
<gene>
    <name evidence="1" type="ORF">GIG_00346</name>
</gene>
<evidence type="ECO:0000313" key="2">
    <source>
        <dbReference type="Proteomes" id="UP000005055"/>
    </source>
</evidence>
<protein>
    <submittedName>
        <fullName evidence="1">Putative lipoprotein</fullName>
    </submittedName>
</protein>
<dbReference type="eggNOG" id="ENOG5031YAD">
    <property type="taxonomic scope" value="Bacteria"/>
</dbReference>
<dbReference type="STRING" id="1034808.GIG_00346"/>
<proteinExistence type="predicted"/>
<dbReference type="GeneID" id="65653449"/>